<dbReference type="PATRIC" id="fig|1582439.9.peg.837"/>
<evidence type="ECO:0000313" key="3">
    <source>
        <dbReference type="Proteomes" id="UP000032027"/>
    </source>
</evidence>
<dbReference type="KEGG" id="nid:NPIRD3C_0815"/>
<dbReference type="STRING" id="1582439.NPIRD3C_0815"/>
<protein>
    <submittedName>
        <fullName evidence="2">Glutamine amidotransferase class-I</fullName>
    </submittedName>
</protein>
<keyword evidence="2" id="KW-0808">Transferase</keyword>
<dbReference type="OrthoDB" id="7388at2157"/>
<sequence>MSDVLLVQNTRIEGSGYLGDLLKTDGFHITSINAKHESIPDKNFSLVVILGAPESANDDLPYLKAEQQLIKNSVEKDIPVLGICLGSQLIAKTFGGKVYSGTKTEIGFYNDLKINNKSTLFSGFSNPFTVFHWHGDTFDLPDDAVRLASSEYYQNQAFQYKSAVGLQFHIEVNEEMVNLWLDNTEEKIKQIPGINPQKIRSDINENISIVKSNMENFYNNYKSEFHL</sequence>
<keyword evidence="2" id="KW-0315">Glutamine amidotransferase</keyword>
<dbReference type="InterPro" id="IPR029062">
    <property type="entry name" value="Class_I_gatase-like"/>
</dbReference>
<dbReference type="EMBL" id="CP010868">
    <property type="protein sequence ID" value="AJM92027.1"/>
    <property type="molecule type" value="Genomic_DNA"/>
</dbReference>
<keyword evidence="3" id="KW-1185">Reference proteome</keyword>
<name>A0A0C5CA72_9ARCH</name>
<dbReference type="Proteomes" id="UP000032027">
    <property type="component" value="Chromosome"/>
</dbReference>
<dbReference type="RefSeq" id="WP_148702945.1">
    <property type="nucleotide sequence ID" value="NZ_CP010868.1"/>
</dbReference>
<dbReference type="Gene3D" id="3.40.50.880">
    <property type="match status" value="1"/>
</dbReference>
<dbReference type="FunFam" id="3.40.50.880:FF:000033">
    <property type="entry name" value="Glutamine amidotransferase class-I"/>
    <property type="match status" value="1"/>
</dbReference>
<reference evidence="3" key="1">
    <citation type="submission" date="2015-02" db="EMBL/GenBank/DDBJ databases">
        <title>Characterization of two novel Thaumarchaeota isolated from the Northern Adriatic Sea.</title>
        <authorList>
            <person name="Bayer B."/>
            <person name="Vojvoda J."/>
            <person name="Offre P."/>
            <person name="Srivastava A."/>
            <person name="Elisabeth N."/>
            <person name="Garcia J.A.L."/>
            <person name="Schleper C."/>
            <person name="Herndl G.J."/>
        </authorList>
    </citation>
    <scope>NUCLEOTIDE SEQUENCE [LARGE SCALE GENOMIC DNA]</scope>
    <source>
        <strain evidence="3">D3C</strain>
    </source>
</reference>
<dbReference type="InterPro" id="IPR044992">
    <property type="entry name" value="ChyE-like"/>
</dbReference>
<proteinExistence type="predicted"/>
<gene>
    <name evidence="2" type="ORF">NPIRD3C_0815</name>
</gene>
<evidence type="ECO:0000259" key="1">
    <source>
        <dbReference type="Pfam" id="PF00117"/>
    </source>
</evidence>
<dbReference type="PANTHER" id="PTHR42695">
    <property type="entry name" value="GLUTAMINE AMIDOTRANSFERASE YLR126C-RELATED"/>
    <property type="match status" value="1"/>
</dbReference>
<evidence type="ECO:0000313" key="2">
    <source>
        <dbReference type="EMBL" id="AJM92027.1"/>
    </source>
</evidence>
<reference evidence="2 3" key="3">
    <citation type="journal article" date="2019" name="Int. J. Syst. Evol. Microbiol.">
        <title>Nitrosopumilus adriaticus sp. nov. and Nitrosopumilus piranensis sp. nov., two ammonia-oxidizing archaea from the Adriatic Sea and members of the class Nitrososphaeria.</title>
        <authorList>
            <person name="Bayer B."/>
            <person name="Vojvoda J."/>
            <person name="Reinthaler T."/>
            <person name="Reyes C."/>
            <person name="Pinto M."/>
            <person name="Herndl G.J."/>
        </authorList>
    </citation>
    <scope>NUCLEOTIDE SEQUENCE [LARGE SCALE GENOMIC DNA]</scope>
    <source>
        <strain evidence="2 3">D3C</strain>
    </source>
</reference>
<dbReference type="CDD" id="cd01741">
    <property type="entry name" value="GATase1_1"/>
    <property type="match status" value="1"/>
</dbReference>
<dbReference type="GO" id="GO:0005829">
    <property type="term" value="C:cytosol"/>
    <property type="evidence" value="ECO:0007669"/>
    <property type="project" value="TreeGrafter"/>
</dbReference>
<dbReference type="GO" id="GO:0016740">
    <property type="term" value="F:transferase activity"/>
    <property type="evidence" value="ECO:0007669"/>
    <property type="project" value="UniProtKB-KW"/>
</dbReference>
<dbReference type="AlphaFoldDB" id="A0A0C5CA72"/>
<dbReference type="SUPFAM" id="SSF52317">
    <property type="entry name" value="Class I glutamine amidotransferase-like"/>
    <property type="match status" value="1"/>
</dbReference>
<dbReference type="GeneID" id="41599979"/>
<reference evidence="2 3" key="2">
    <citation type="journal article" date="2016" name="ISME J.">
        <title>Physiological and genomic characterization of two novel marine thaumarchaeal strains indicates niche differentiation.</title>
        <authorList>
            <person name="Bayer B."/>
            <person name="Vojvoda J."/>
            <person name="Offre P."/>
            <person name="Alves R.J."/>
            <person name="Elisabeth N.H."/>
            <person name="Garcia J.A."/>
            <person name="Volland J.M."/>
            <person name="Srivastava A."/>
            <person name="Schleper C."/>
            <person name="Herndl G.J."/>
        </authorList>
    </citation>
    <scope>NUCLEOTIDE SEQUENCE [LARGE SCALE GENOMIC DNA]</scope>
    <source>
        <strain evidence="2 3">D3C</strain>
    </source>
</reference>
<feature type="domain" description="Glutamine amidotransferase" evidence="1">
    <location>
        <begin position="30"/>
        <end position="173"/>
    </location>
</feature>
<dbReference type="Pfam" id="PF00117">
    <property type="entry name" value="GATase"/>
    <property type="match status" value="1"/>
</dbReference>
<dbReference type="PROSITE" id="PS51273">
    <property type="entry name" value="GATASE_TYPE_1"/>
    <property type="match status" value="1"/>
</dbReference>
<accession>A0A0C5CA72</accession>
<dbReference type="PANTHER" id="PTHR42695:SF5">
    <property type="entry name" value="GLUTAMINE AMIDOTRANSFERASE YLR126C-RELATED"/>
    <property type="match status" value="1"/>
</dbReference>
<dbReference type="InterPro" id="IPR017926">
    <property type="entry name" value="GATASE"/>
</dbReference>
<dbReference type="HOGENOM" id="CLU_054974_3_1_2"/>
<organism evidence="2 3">
    <name type="scientific">Nitrosopumilus piranensis</name>
    <dbReference type="NCBI Taxonomy" id="1582439"/>
    <lineage>
        <taxon>Archaea</taxon>
        <taxon>Nitrososphaerota</taxon>
        <taxon>Nitrososphaeria</taxon>
        <taxon>Nitrosopumilales</taxon>
        <taxon>Nitrosopumilaceae</taxon>
        <taxon>Nitrosopumilus</taxon>
    </lineage>
</organism>